<keyword evidence="2" id="KW-1185">Reference proteome</keyword>
<name>A0ABS7Y7Q5_9BURK</name>
<gene>
    <name evidence="1" type="ORF">LE190_04190</name>
</gene>
<reference evidence="1 2" key="1">
    <citation type="submission" date="2021-07" db="EMBL/GenBank/DDBJ databases">
        <title>Characterization of Violacein-producing bacteria and related species.</title>
        <authorList>
            <person name="Wilson H.S."/>
            <person name="De Leon M.E."/>
        </authorList>
    </citation>
    <scope>NUCLEOTIDE SEQUENCE [LARGE SCALE GENOMIC DNA]</scope>
    <source>
        <strain evidence="1 2">HSC-2F05</strain>
    </source>
</reference>
<dbReference type="Pfam" id="PF06821">
    <property type="entry name" value="Ser_hydrolase"/>
    <property type="match status" value="1"/>
</dbReference>
<evidence type="ECO:0000313" key="1">
    <source>
        <dbReference type="EMBL" id="MCA1855132.1"/>
    </source>
</evidence>
<dbReference type="RefSeq" id="WP_225237521.1">
    <property type="nucleotide sequence ID" value="NZ_JAHYBX010000001.1"/>
</dbReference>
<dbReference type="InterPro" id="IPR029058">
    <property type="entry name" value="AB_hydrolase_fold"/>
</dbReference>
<evidence type="ECO:0000313" key="2">
    <source>
        <dbReference type="Proteomes" id="UP001198602"/>
    </source>
</evidence>
<comment type="caution">
    <text evidence="1">The sequence shown here is derived from an EMBL/GenBank/DDBJ whole genome shotgun (WGS) entry which is preliminary data.</text>
</comment>
<dbReference type="EMBL" id="JAHYBX010000001">
    <property type="protein sequence ID" value="MCA1855132.1"/>
    <property type="molecule type" value="Genomic_DNA"/>
</dbReference>
<keyword evidence="1" id="KW-0378">Hydrolase</keyword>
<protein>
    <submittedName>
        <fullName evidence="1">Alpha/beta hydrolase</fullName>
    </submittedName>
</protein>
<accession>A0ABS7Y7Q5</accession>
<dbReference type="InterPro" id="IPR010662">
    <property type="entry name" value="RBBP9/YdeN"/>
</dbReference>
<organism evidence="1 2">
    <name type="scientific">Massilia hydrophila</name>
    <dbReference type="NCBI Taxonomy" id="3044279"/>
    <lineage>
        <taxon>Bacteria</taxon>
        <taxon>Pseudomonadati</taxon>
        <taxon>Pseudomonadota</taxon>
        <taxon>Betaproteobacteria</taxon>
        <taxon>Burkholderiales</taxon>
        <taxon>Oxalobacteraceae</taxon>
        <taxon>Telluria group</taxon>
        <taxon>Massilia</taxon>
    </lineage>
</organism>
<dbReference type="SUPFAM" id="SSF53474">
    <property type="entry name" value="alpha/beta-Hydrolases"/>
    <property type="match status" value="1"/>
</dbReference>
<dbReference type="Gene3D" id="3.40.50.1820">
    <property type="entry name" value="alpha/beta hydrolase"/>
    <property type="match status" value="1"/>
</dbReference>
<dbReference type="GO" id="GO:0016787">
    <property type="term" value="F:hydrolase activity"/>
    <property type="evidence" value="ECO:0007669"/>
    <property type="project" value="UniProtKB-KW"/>
</dbReference>
<dbReference type="Proteomes" id="UP001198602">
    <property type="component" value="Unassembled WGS sequence"/>
</dbReference>
<sequence length="183" mass="19438">MQSEVLILAGLWNSGPDHWQSQWQRRHPSWARAEHRDWNCPARDEWVAELDAAIGACKGAPVLVAHSLGCMLAVHWAASGSPLKVAGAFLVAPADVESPAYPVPANGFAPVPLAPLPFPSVVLASADDPHVSEQRAVGFARAWGSGLLRIGAAGHVNTESGHGPWPEGETMLQAFCRQIGHAP</sequence>
<proteinExistence type="predicted"/>